<feature type="compositionally biased region" description="Gly residues" evidence="1">
    <location>
        <begin position="673"/>
        <end position="686"/>
    </location>
</feature>
<dbReference type="GO" id="GO:0005847">
    <property type="term" value="C:mRNA cleavage and polyadenylation specificity factor complex"/>
    <property type="evidence" value="ECO:0007669"/>
    <property type="project" value="TreeGrafter"/>
</dbReference>
<feature type="compositionally biased region" description="Low complexity" evidence="1">
    <location>
        <begin position="225"/>
        <end position="235"/>
    </location>
</feature>
<feature type="region of interest" description="Disordered" evidence="1">
    <location>
        <begin position="1"/>
        <end position="72"/>
    </location>
</feature>
<dbReference type="InterPro" id="IPR051187">
    <property type="entry name" value="Pre-mRNA_3'-end_processing_reg"/>
</dbReference>
<feature type="region of interest" description="Disordered" evidence="1">
    <location>
        <begin position="733"/>
        <end position="814"/>
    </location>
</feature>
<dbReference type="AlphaFoldDB" id="E1Z9T7"/>
<dbReference type="InParanoid" id="E1Z9T7"/>
<dbReference type="STRING" id="554065.E1Z9T7"/>
<feature type="compositionally biased region" description="Low complexity" evidence="1">
    <location>
        <begin position="897"/>
        <end position="916"/>
    </location>
</feature>
<feature type="compositionally biased region" description="Gly residues" evidence="1">
    <location>
        <begin position="1145"/>
        <end position="1161"/>
    </location>
</feature>
<feature type="region of interest" description="Disordered" evidence="1">
    <location>
        <begin position="671"/>
        <end position="703"/>
    </location>
</feature>
<feature type="region of interest" description="Disordered" evidence="1">
    <location>
        <begin position="880"/>
        <end position="919"/>
    </location>
</feature>
<dbReference type="OrthoDB" id="10663750at2759"/>
<feature type="region of interest" description="Disordered" evidence="1">
    <location>
        <begin position="636"/>
        <end position="659"/>
    </location>
</feature>
<gene>
    <name evidence="2" type="ORF">CHLNCDRAFT_143250</name>
</gene>
<evidence type="ECO:0000256" key="1">
    <source>
        <dbReference type="SAM" id="MobiDB-lite"/>
    </source>
</evidence>
<evidence type="ECO:0000313" key="2">
    <source>
        <dbReference type="EMBL" id="EFN57579.1"/>
    </source>
</evidence>
<feature type="compositionally biased region" description="Low complexity" evidence="1">
    <location>
        <begin position="1"/>
        <end position="23"/>
    </location>
</feature>
<feature type="compositionally biased region" description="Pro residues" evidence="1">
    <location>
        <begin position="26"/>
        <end position="43"/>
    </location>
</feature>
<dbReference type="PANTHER" id="PTHR13484">
    <property type="entry name" value="FIP1-LIKE 1 PROTEIN"/>
    <property type="match status" value="1"/>
</dbReference>
<feature type="compositionally biased region" description="Low complexity" evidence="1">
    <location>
        <begin position="687"/>
        <end position="702"/>
    </location>
</feature>
<feature type="compositionally biased region" description="Low complexity" evidence="1">
    <location>
        <begin position="751"/>
        <end position="778"/>
    </location>
</feature>
<name>E1Z9T7_CHLVA</name>
<dbReference type="GeneID" id="17357207"/>
<feature type="region of interest" description="Disordered" evidence="1">
    <location>
        <begin position="1061"/>
        <end position="1173"/>
    </location>
</feature>
<evidence type="ECO:0000313" key="3">
    <source>
        <dbReference type="Proteomes" id="UP000008141"/>
    </source>
</evidence>
<organism evidence="3">
    <name type="scientific">Chlorella variabilis</name>
    <name type="common">Green alga</name>
    <dbReference type="NCBI Taxonomy" id="554065"/>
    <lineage>
        <taxon>Eukaryota</taxon>
        <taxon>Viridiplantae</taxon>
        <taxon>Chlorophyta</taxon>
        <taxon>core chlorophytes</taxon>
        <taxon>Trebouxiophyceae</taxon>
        <taxon>Chlorellales</taxon>
        <taxon>Chlorellaceae</taxon>
        <taxon>Chlorella clade</taxon>
        <taxon>Chlorella</taxon>
    </lineage>
</organism>
<dbReference type="KEGG" id="cvr:CHLNCDRAFT_143250"/>
<feature type="compositionally biased region" description="Low complexity" evidence="1">
    <location>
        <begin position="1072"/>
        <end position="1084"/>
    </location>
</feature>
<sequence>MERAAGWLAGADASEAADAVARSGGTPPPPPPPAHGDSPPPLEDAPGAAAGEGPPPPGHPADGAQTAAAAAPPAEAPLLDLPALRQMFFDQPTSPPDLRRRLAELEELRRCRVFTDNGALWDLMLGPLRRYLLLLERQAAAAADTGHQQQQAAESGASAVSLACDMCRGPPPPGTQLRRMQLIGRPEHMAVCGACAERQHGLLVPLTPTWEIDANAWQAIQQALAARQQQQQQPRGGAGRGSRSGAVARPASACSSGSHRGRARFQATSQAWLKELTKGNVEPSNGPKPRVYLPFGVYWFWVDRLLGDSAELATPLVMRVRQAGSTTTAAGTADPGAGDPGSGAVAAPAWDIRLLKTDDGMQLQPAGLRVLLEQLGAGVGSRLLFQLEEGRCSAERLQATVKLIGSGEPLPELPGDPVEAPRGAVALAGLAGSKKRKGGYTKHPADAASEFFYGWDESWDEEVADDAALQSMAVHTLDGPSGAGRSKRRGAGGRLASILRQELPQYDDPDDGDFLVGAEAQGGEELAAAADDARELPFQPRRTASVEEAALLAADLEAEAEVEGAHPPPPGTAHKWGVYVKCAGVRKAWYGRLDRQRAAVAADLVLLWQQETQPAAAGGPHQRQMSLRDLLAAKRGEDVDAGTSSSSEEESSSLREEVQAMQAAAAALMTTAGSGGCSPRGSGGAPEAGPAPRGGRGRAPPAQLNLPGALLIHTPQQMISFLSVVVPQDPLPHPRGAALAHARSLDRPQDEGQQAAQQEPEQQQQGGPGQQPAQQPRQQQRKRKHAQPVAAQPGRPPLPPPQAQQRPADAAGQRRRVGVVFYEDTQTWAGAAAGRTAAGQLVPLRVEGLPTSEQAEVARDLLAVWGWLAQGGVLPGAHADDANGSGGAGEGGGAGGLARQASTASSSGAGPAEAAGPPVPPLNHPLNFYAKWAADLRQLGVREVEPYVKVVAEEVSTELATLLPPSPKRESSPAADAKLDTPEVPPAKAAPAAPAPAEAATPAHAAKPAPAVQAASAAPAHAGSAAPSARPVGQGAVATGAGAAGAALPLDLLDVLASAASGEAPAGPPPAAQAAPAEQPGLAAKQEDAPHAQPQPAASREAPAAPVEPSRQPEAPPAAPPPGWRPHPQQRPELHQPAPLLPTAGSGGGSGSLQGSGGSGGLLRAPSTVSERAAQAAERKVQQALAAFAAADMESGDSMLRPLRLLVLANKGGQTLRDVVQRWASYSLTAQQDVFDAALIGCDRGEFDQLEEQLLLAL</sequence>
<dbReference type="RefSeq" id="XP_005849681.1">
    <property type="nucleotide sequence ID" value="XM_005849619.1"/>
</dbReference>
<feature type="compositionally biased region" description="Low complexity" evidence="1">
    <location>
        <begin position="60"/>
        <end position="72"/>
    </location>
</feature>
<feature type="compositionally biased region" description="Gly residues" evidence="1">
    <location>
        <begin position="884"/>
        <end position="896"/>
    </location>
</feature>
<feature type="compositionally biased region" description="Low complexity" evidence="1">
    <location>
        <begin position="986"/>
        <end position="1036"/>
    </location>
</feature>
<proteinExistence type="predicted"/>
<reference evidence="2 3" key="1">
    <citation type="journal article" date="2010" name="Plant Cell">
        <title>The Chlorella variabilis NC64A genome reveals adaptation to photosymbiosis, coevolution with viruses, and cryptic sex.</title>
        <authorList>
            <person name="Blanc G."/>
            <person name="Duncan G."/>
            <person name="Agarkova I."/>
            <person name="Borodovsky M."/>
            <person name="Gurnon J."/>
            <person name="Kuo A."/>
            <person name="Lindquist E."/>
            <person name="Lucas S."/>
            <person name="Pangilinan J."/>
            <person name="Polle J."/>
            <person name="Salamov A."/>
            <person name="Terry A."/>
            <person name="Yamada T."/>
            <person name="Dunigan D.D."/>
            <person name="Grigoriev I.V."/>
            <person name="Claverie J.M."/>
            <person name="Van Etten J.L."/>
        </authorList>
    </citation>
    <scope>NUCLEOTIDE SEQUENCE [LARGE SCALE GENOMIC DNA]</scope>
    <source>
        <strain evidence="2 3">NC64A</strain>
    </source>
</reference>
<feature type="compositionally biased region" description="Pro residues" evidence="1">
    <location>
        <begin position="1114"/>
        <end position="1125"/>
    </location>
</feature>
<keyword evidence="3" id="KW-1185">Reference proteome</keyword>
<feature type="compositionally biased region" description="Low complexity" evidence="1">
    <location>
        <begin position="243"/>
        <end position="253"/>
    </location>
</feature>
<feature type="region of interest" description="Disordered" evidence="1">
    <location>
        <begin position="225"/>
        <end position="263"/>
    </location>
</feature>
<dbReference type="PANTHER" id="PTHR13484:SF0">
    <property type="entry name" value="PRE-MRNA 3'-END-PROCESSING FACTOR FIP1"/>
    <property type="match status" value="1"/>
</dbReference>
<feature type="compositionally biased region" description="Basic and acidic residues" evidence="1">
    <location>
        <begin position="967"/>
        <end position="981"/>
    </location>
</feature>
<dbReference type="Proteomes" id="UP000008141">
    <property type="component" value="Unassembled WGS sequence"/>
</dbReference>
<protein>
    <submittedName>
        <fullName evidence="2">Uncharacterized protein</fullName>
    </submittedName>
</protein>
<accession>E1Z9T7</accession>
<dbReference type="EMBL" id="GL433839">
    <property type="protein sequence ID" value="EFN57579.1"/>
    <property type="molecule type" value="Genomic_DNA"/>
</dbReference>
<feature type="region of interest" description="Disordered" evidence="1">
    <location>
        <begin position="962"/>
        <end position="1036"/>
    </location>
</feature>